<reference evidence="1" key="1">
    <citation type="submission" date="2016-11" db="EMBL/GenBank/DDBJ databases">
        <authorList>
            <person name="Varghese N."/>
            <person name="Submissions S."/>
        </authorList>
    </citation>
    <scope>NUCLEOTIDE SEQUENCE [LARGE SCALE GENOMIC DNA]</scope>
    <source>
        <strain evidence="1">DSM 16785</strain>
    </source>
</reference>
<dbReference type="InterPro" id="IPR036116">
    <property type="entry name" value="FN3_sf"/>
</dbReference>
<evidence type="ECO:0000313" key="1">
    <source>
        <dbReference type="EMBL" id="SHE97300.1"/>
    </source>
</evidence>
<dbReference type="Proteomes" id="UP000184334">
    <property type="component" value="Unassembled WGS sequence"/>
</dbReference>
<sequence length="1544" mass="178986">MKKRTLFLIALLIIFLLTSCFNFRNSENTTKENLNSILVEKNGDEFIVKSNIEADSFELTIENIDAKNIYIPSEFLKIIKKEKYLKIAISSPKTIRSGDIIMKINTSNFKINNVETYNRFSITKNFDYYDKGVSFGLLGDFDFDGSVGISDFSSFTVFYGSERSNFDGNMKDFDLIDIGPAKNFSHKGIWNDIFDLAVPDGKISLSDFSIFAFNYSKNIISSQPTIVVNANTDISEIQDNIEKNIVKGLKQIPTLISTITDFITNNPDLINSISSSFLTESSTPIIKYLINMTEATETALLTIIEDINEFSNLLGSVQYGYLYNDIKFEINNFDWDGDGTIEETSPLMLKIKNDDGSITNMEFYKLFKIYPAPQIVGIDQNGGDAVFDYELFFDENIDENYTPSFDNNDYLLIDEGTVSGISLVTNIIGIIGKALFIYDLNNPSLNIKNAINNDENLKKYISNLLIDLLKNPPPADSEKILGEELQNSIFGNMLIFRDYNKSIELINNIKNDLLSLNKLINVFFEDKIMDYIENSHDITSGEKPPVPDYIFNNSMNFLKQMEDLANLINNPSESVEIPIGYNQSFNLYPGIYFDNPTDFSDLNIFLPDISLILTYDSTELLFELPDSTFKGLIEGLDSTFTINIEDLGKEQYFIYQDDISIIGTSVTLRWHLSPDLNATITYEVLIDTSEVNIWNYIDEYINSQDLLKFIKTSNTQITINLNEGDYFWAVIGYADFGNGKIEKIYPENPYWFSVFSEENYYFIDLIKPEYDRHFTESPTIINFEWQAYFHQNNENINIDADYYILHIEQLTEPWNYYDYQLTTTSISLELESGIYGWWVEGYYTNPDTFENIDLDSQYNKFKVGTVEEVTYFYPIEPPEFIQAPIDTTSMEIYFKWGVNNLPTEKSSNDIFKLYYRDEDSENWQVFEDIDTIRNDEFGNYEAEAFVDGFLPNTSYEWKIRAYINDSDYIEGPIWYFYIEESILLLDLHSIHPLDGEATTTLTNEIEFIWGYDPEYIGNFELHIKPIDTWDNTYDTIVTPTDYATDTDPVTGEITFNFTKILPDGIYKWWVSIPTENYDNYKETEHRWLFVNTDAYKVLLDYPEPMSIFDYYTISFGWHTNYFITEHLNDLIFEIMDEDGNIIYSEPTNSDNWTYVTFENEGLYSWYLKDFNENIVSAKFAFEIQDWWSPTEENIINLYNPLNGEIFISTEPYTNLTFSWENIDNIYDYSFQLTSAKKFIETSVGYIENFDYPQNNYYNLELKDGIYLWLVETNDLEYSKYYISPIRSFNILKNNDLKLDIDGPSNMERSTPLDKISFIATSLSNSQIKYYVLMMNDWGEVSTKPNIFENDLIGNSGDIMEIELWELFNGQEYDGIYYYAVIADDGNNIIISPVKSFMYDNTLYNNFVRFSKDQINLTDTATFSIITQGNDINDVRGLEIYLKVDPESISIDSSSLKIGSNNGFIKSSIKSNNWNNEEYMEIIISIYSDSSFDLSNTEIAEFEISKKGLFANTFIDIIDGFVLFKDNTTPIRLEIENNIEITDSE</sequence>
<dbReference type="RefSeq" id="WP_072865089.1">
    <property type="nucleotide sequence ID" value="NZ_FQUI01000025.1"/>
</dbReference>
<name>A0A1M4XV45_MARH1</name>
<gene>
    <name evidence="1" type="ORF">SAMN02745164_01523</name>
</gene>
<keyword evidence="2" id="KW-1185">Reference proteome</keyword>
<protein>
    <submittedName>
        <fullName evidence="1">Uncharacterized protein</fullName>
    </submittedName>
</protein>
<accession>A0A1M4XV45</accession>
<dbReference type="PROSITE" id="PS51257">
    <property type="entry name" value="PROKAR_LIPOPROTEIN"/>
    <property type="match status" value="1"/>
</dbReference>
<comment type="caution">
    <text evidence="1">The sequence shown here is derived from an EMBL/GenBank/DDBJ whole genome shotgun (WGS) entry which is preliminary data.</text>
</comment>
<dbReference type="SUPFAM" id="SSF49265">
    <property type="entry name" value="Fibronectin type III"/>
    <property type="match status" value="1"/>
</dbReference>
<dbReference type="OrthoDB" id="48763at2"/>
<evidence type="ECO:0000313" key="2">
    <source>
        <dbReference type="Proteomes" id="UP000184334"/>
    </source>
</evidence>
<dbReference type="EMBL" id="FQUI01000025">
    <property type="protein sequence ID" value="SHE97300.1"/>
    <property type="molecule type" value="Genomic_DNA"/>
</dbReference>
<proteinExistence type="predicted"/>
<dbReference type="STRING" id="1122195.SAMN02745164_01523"/>
<organism evidence="1 2">
    <name type="scientific">Marinitoga hydrogenitolerans (strain DSM 16785 / JCM 12826 / AT1271)</name>
    <dbReference type="NCBI Taxonomy" id="1122195"/>
    <lineage>
        <taxon>Bacteria</taxon>
        <taxon>Thermotogati</taxon>
        <taxon>Thermotogota</taxon>
        <taxon>Thermotogae</taxon>
        <taxon>Petrotogales</taxon>
        <taxon>Petrotogaceae</taxon>
        <taxon>Marinitoga</taxon>
    </lineage>
</organism>